<protein>
    <submittedName>
        <fullName evidence="2">Uncharacterized protein</fullName>
    </submittedName>
</protein>
<accession>A0A3G8JQZ7</accession>
<evidence type="ECO:0000313" key="3">
    <source>
        <dbReference type="Proteomes" id="UP000271469"/>
    </source>
</evidence>
<name>A0A3G8JQZ7_9ACTN</name>
<dbReference type="RefSeq" id="WP_124709718.1">
    <property type="nucleotide sequence ID" value="NZ_CP033972.1"/>
</dbReference>
<evidence type="ECO:0000256" key="1">
    <source>
        <dbReference type="SAM" id="SignalP"/>
    </source>
</evidence>
<keyword evidence="1" id="KW-0732">Signal</keyword>
<feature type="signal peptide" evidence="1">
    <location>
        <begin position="1"/>
        <end position="27"/>
    </location>
</feature>
<evidence type="ECO:0000313" key="2">
    <source>
        <dbReference type="EMBL" id="AZG47338.1"/>
    </source>
</evidence>
<gene>
    <name evidence="2" type="ORF">D7316_03947</name>
</gene>
<dbReference type="EMBL" id="CP033972">
    <property type="protein sequence ID" value="AZG47338.1"/>
    <property type="molecule type" value="Genomic_DNA"/>
</dbReference>
<dbReference type="KEGG" id="gom:D7316_03947"/>
<sequence length="148" mass="15877">MRRRTMVTAVAIATLATTIGAAGPADAAFRTQNIGMNCWSLNPNIADVPFYAGVSVRTDTTRPGLFSIWADSKSLFPYTTDSTVTVTSLATNRSQTFHRRWQHGLADLPGYRIDDLRGSGPIRVTVRSVSHGLIPTLPAPVCSGTATV</sequence>
<dbReference type="Proteomes" id="UP000271469">
    <property type="component" value="Chromosome"/>
</dbReference>
<proteinExistence type="predicted"/>
<keyword evidence="3" id="KW-1185">Reference proteome</keyword>
<reference evidence="2 3" key="1">
    <citation type="submission" date="2018-11" db="EMBL/GenBank/DDBJ databases">
        <title>Gordonia insulae sp. nov., isolated from an island soil.</title>
        <authorList>
            <person name="Kim Y.S."/>
            <person name="Kim S.B."/>
        </authorList>
    </citation>
    <scope>NUCLEOTIDE SEQUENCE [LARGE SCALE GENOMIC DNA]</scope>
    <source>
        <strain evidence="2 3">MMS17-SY073</strain>
    </source>
</reference>
<feature type="chain" id="PRO_5018153455" evidence="1">
    <location>
        <begin position="28"/>
        <end position="148"/>
    </location>
</feature>
<dbReference type="AlphaFoldDB" id="A0A3G8JQZ7"/>
<dbReference type="OrthoDB" id="4373845at2"/>
<organism evidence="2 3">
    <name type="scientific">Gordonia insulae</name>
    <dbReference type="NCBI Taxonomy" id="2420509"/>
    <lineage>
        <taxon>Bacteria</taxon>
        <taxon>Bacillati</taxon>
        <taxon>Actinomycetota</taxon>
        <taxon>Actinomycetes</taxon>
        <taxon>Mycobacteriales</taxon>
        <taxon>Gordoniaceae</taxon>
        <taxon>Gordonia</taxon>
    </lineage>
</organism>